<accession>A0A2T6BB50</accession>
<dbReference type="EMBL" id="QBKP01000001">
    <property type="protein sequence ID" value="PTX53268.1"/>
    <property type="molecule type" value="Genomic_DNA"/>
</dbReference>
<dbReference type="Pfam" id="PF11150">
    <property type="entry name" value="DUF2927"/>
    <property type="match status" value="1"/>
</dbReference>
<keyword evidence="3" id="KW-1185">Reference proteome</keyword>
<dbReference type="AlphaFoldDB" id="A0A2T6BB50"/>
<feature type="chain" id="PRO_5015499682" description="DUF2927 family protein" evidence="1">
    <location>
        <begin position="17"/>
        <end position="464"/>
    </location>
</feature>
<comment type="caution">
    <text evidence="2">The sequence shown here is derived from an EMBL/GenBank/DDBJ whole genome shotgun (WGS) entry which is preliminary data.</text>
</comment>
<dbReference type="RefSeq" id="WP_054303447.1">
    <property type="nucleotide sequence ID" value="NZ_QBKP01000001.1"/>
</dbReference>
<reference evidence="2 3" key="1">
    <citation type="submission" date="2018-04" db="EMBL/GenBank/DDBJ databases">
        <title>Genomic Encyclopedia of Archaeal and Bacterial Type Strains, Phase II (KMG-II): from individual species to whole genera.</title>
        <authorList>
            <person name="Goeker M."/>
        </authorList>
    </citation>
    <scope>NUCLEOTIDE SEQUENCE [LARGE SCALE GENOMIC DNA]</scope>
    <source>
        <strain evidence="2 3">DSM 21823</strain>
    </source>
</reference>
<organism evidence="2 3">
    <name type="scientific">Gemmobacter caeni</name>
    <dbReference type="NCBI Taxonomy" id="589035"/>
    <lineage>
        <taxon>Bacteria</taxon>
        <taxon>Pseudomonadati</taxon>
        <taxon>Pseudomonadota</taxon>
        <taxon>Alphaproteobacteria</taxon>
        <taxon>Rhodobacterales</taxon>
        <taxon>Paracoccaceae</taxon>
        <taxon>Gemmobacter</taxon>
    </lineage>
</organism>
<gene>
    <name evidence="2" type="ORF">C8N34_101181</name>
</gene>
<dbReference type="Proteomes" id="UP000244224">
    <property type="component" value="Unassembled WGS sequence"/>
</dbReference>
<sequence length="464" mass="50071">MRITAVLALAALTACAQTPDSGYRAEVSMNRLVEQPGSSVTSAVNLFSGQTPQRVSRSNAEIAQDFLDLEFRMESGRALPVLTRFEGGPITVALTGQVPPTAEADLARLISRFRNEAGLDVRRASGPANINVVFVPRKTIRATFSNVACFVAPRVASWEEYKAARGTGTLDWTTLRQRERLAIFAPADSTPQEVRDCLHEEIAQAMGPLNDLYQLPDSVFNDDNFHTVLTSFDMLMLRVHYAPELRSGMTREQVAAVLPGLLARLNPTGATGRTHQGGQTPRAWIRAMETALGPRGSVSARNAAAHEALAIAHAQGWQASRLAFSWFAVGRLNVSNDPVAAANAFANAERIYRRLPGAQIQAAHVDMQLAALALSQANPAQAIAFADRAIPVARQAQNASLLATVMLVKAQALEAQGNVAAARALRLDSQGWARYGFGSDAATRARMRDIASLVPSKLRQLFRG</sequence>
<protein>
    <recommendedName>
        <fullName evidence="4">DUF2927 family protein</fullName>
    </recommendedName>
</protein>
<dbReference type="OrthoDB" id="7823193at2"/>
<dbReference type="InterPro" id="IPR021323">
    <property type="entry name" value="DUF2927"/>
</dbReference>
<dbReference type="PROSITE" id="PS51257">
    <property type="entry name" value="PROKAR_LIPOPROTEIN"/>
    <property type="match status" value="1"/>
</dbReference>
<proteinExistence type="predicted"/>
<evidence type="ECO:0000313" key="3">
    <source>
        <dbReference type="Proteomes" id="UP000244224"/>
    </source>
</evidence>
<evidence type="ECO:0008006" key="4">
    <source>
        <dbReference type="Google" id="ProtNLM"/>
    </source>
</evidence>
<evidence type="ECO:0000256" key="1">
    <source>
        <dbReference type="SAM" id="SignalP"/>
    </source>
</evidence>
<evidence type="ECO:0000313" key="2">
    <source>
        <dbReference type="EMBL" id="PTX53268.1"/>
    </source>
</evidence>
<feature type="signal peptide" evidence="1">
    <location>
        <begin position="1"/>
        <end position="16"/>
    </location>
</feature>
<name>A0A2T6BB50_9RHOB</name>
<keyword evidence="1" id="KW-0732">Signal</keyword>